<keyword evidence="1" id="KW-0732">Signal</keyword>
<keyword evidence="3" id="KW-1185">Reference proteome</keyword>
<sequence>MFTTWCLFVWSSFGFGRAGMPMRQSILLALSRLRSRMMEISQNMVHTILHGNLQGSLINIQHCRHHV</sequence>
<dbReference type="AlphaFoldDB" id="A0A9P6DWI2"/>
<feature type="chain" id="PRO_5040147635" description="Secreted protein" evidence="1">
    <location>
        <begin position="19"/>
        <end position="67"/>
    </location>
</feature>
<evidence type="ECO:0000313" key="3">
    <source>
        <dbReference type="Proteomes" id="UP000886523"/>
    </source>
</evidence>
<dbReference type="EMBL" id="MU128982">
    <property type="protein sequence ID" value="KAF9512785.1"/>
    <property type="molecule type" value="Genomic_DNA"/>
</dbReference>
<evidence type="ECO:0000256" key="1">
    <source>
        <dbReference type="SAM" id="SignalP"/>
    </source>
</evidence>
<gene>
    <name evidence="2" type="ORF">BS47DRAFT_1035557</name>
</gene>
<dbReference type="Proteomes" id="UP000886523">
    <property type="component" value="Unassembled WGS sequence"/>
</dbReference>
<comment type="caution">
    <text evidence="2">The sequence shown here is derived from an EMBL/GenBank/DDBJ whole genome shotgun (WGS) entry which is preliminary data.</text>
</comment>
<evidence type="ECO:0008006" key="4">
    <source>
        <dbReference type="Google" id="ProtNLM"/>
    </source>
</evidence>
<proteinExistence type="predicted"/>
<accession>A0A9P6DWI2</accession>
<protein>
    <recommendedName>
        <fullName evidence="4">Secreted protein</fullName>
    </recommendedName>
</protein>
<name>A0A9P6DWI2_9AGAM</name>
<reference evidence="2" key="1">
    <citation type="journal article" date="2020" name="Nat. Commun.">
        <title>Large-scale genome sequencing of mycorrhizal fungi provides insights into the early evolution of symbiotic traits.</title>
        <authorList>
            <person name="Miyauchi S."/>
            <person name="Kiss E."/>
            <person name="Kuo A."/>
            <person name="Drula E."/>
            <person name="Kohler A."/>
            <person name="Sanchez-Garcia M."/>
            <person name="Morin E."/>
            <person name="Andreopoulos B."/>
            <person name="Barry K.W."/>
            <person name="Bonito G."/>
            <person name="Buee M."/>
            <person name="Carver A."/>
            <person name="Chen C."/>
            <person name="Cichocki N."/>
            <person name="Clum A."/>
            <person name="Culley D."/>
            <person name="Crous P.W."/>
            <person name="Fauchery L."/>
            <person name="Girlanda M."/>
            <person name="Hayes R.D."/>
            <person name="Keri Z."/>
            <person name="LaButti K."/>
            <person name="Lipzen A."/>
            <person name="Lombard V."/>
            <person name="Magnuson J."/>
            <person name="Maillard F."/>
            <person name="Murat C."/>
            <person name="Nolan M."/>
            <person name="Ohm R.A."/>
            <person name="Pangilinan J."/>
            <person name="Pereira M.F."/>
            <person name="Perotto S."/>
            <person name="Peter M."/>
            <person name="Pfister S."/>
            <person name="Riley R."/>
            <person name="Sitrit Y."/>
            <person name="Stielow J.B."/>
            <person name="Szollosi G."/>
            <person name="Zifcakova L."/>
            <person name="Stursova M."/>
            <person name="Spatafora J.W."/>
            <person name="Tedersoo L."/>
            <person name="Vaario L.M."/>
            <person name="Yamada A."/>
            <person name="Yan M."/>
            <person name="Wang P."/>
            <person name="Xu J."/>
            <person name="Bruns T."/>
            <person name="Baldrian P."/>
            <person name="Vilgalys R."/>
            <person name="Dunand C."/>
            <person name="Henrissat B."/>
            <person name="Grigoriev I.V."/>
            <person name="Hibbett D."/>
            <person name="Nagy L.G."/>
            <person name="Martin F.M."/>
        </authorList>
    </citation>
    <scope>NUCLEOTIDE SEQUENCE</scope>
    <source>
        <strain evidence="2">UP504</strain>
    </source>
</reference>
<evidence type="ECO:0000313" key="2">
    <source>
        <dbReference type="EMBL" id="KAF9512785.1"/>
    </source>
</evidence>
<organism evidence="2 3">
    <name type="scientific">Hydnum rufescens UP504</name>
    <dbReference type="NCBI Taxonomy" id="1448309"/>
    <lineage>
        <taxon>Eukaryota</taxon>
        <taxon>Fungi</taxon>
        <taxon>Dikarya</taxon>
        <taxon>Basidiomycota</taxon>
        <taxon>Agaricomycotina</taxon>
        <taxon>Agaricomycetes</taxon>
        <taxon>Cantharellales</taxon>
        <taxon>Hydnaceae</taxon>
        <taxon>Hydnum</taxon>
    </lineage>
</organism>
<feature type="signal peptide" evidence="1">
    <location>
        <begin position="1"/>
        <end position="18"/>
    </location>
</feature>